<sequence>MWPPPTLDLTTNMEGANDYLIFCTIEEGEHPFSVKISPNATVDELKKKIKEQKPHYFANIDADELTLYKVDVADDDQRKENVQKKMSELPTPKLLRATWKLNTVYESPPTNGIVHIFAQEPSRKYLVDLPHY</sequence>
<dbReference type="AlphaFoldDB" id="A0A0C2X6K4"/>
<dbReference type="InterPro" id="IPR045379">
    <property type="entry name" value="Crinkler_N"/>
</dbReference>
<evidence type="ECO:0000256" key="2">
    <source>
        <dbReference type="ARBA" id="ARBA00004613"/>
    </source>
</evidence>
<dbReference type="Pfam" id="PF20147">
    <property type="entry name" value="Crinkler"/>
    <property type="match status" value="1"/>
</dbReference>
<dbReference type="InterPro" id="IPR029071">
    <property type="entry name" value="Ubiquitin-like_domsf"/>
</dbReference>
<accession>A0A0C2X6K4</accession>
<dbReference type="Proteomes" id="UP000054097">
    <property type="component" value="Unassembled WGS sequence"/>
</dbReference>
<dbReference type="GO" id="GO:0005576">
    <property type="term" value="C:extracellular region"/>
    <property type="evidence" value="ECO:0007669"/>
    <property type="project" value="UniProtKB-SubCell"/>
</dbReference>
<evidence type="ECO:0000313" key="6">
    <source>
        <dbReference type="Proteomes" id="UP000054097"/>
    </source>
</evidence>
<evidence type="ECO:0000313" key="5">
    <source>
        <dbReference type="EMBL" id="KIM24927.1"/>
    </source>
</evidence>
<evidence type="ECO:0000256" key="3">
    <source>
        <dbReference type="ARBA" id="ARBA00022525"/>
    </source>
</evidence>
<proteinExistence type="predicted"/>
<reference evidence="5 6" key="1">
    <citation type="submission" date="2014-04" db="EMBL/GenBank/DDBJ databases">
        <authorList>
            <consortium name="DOE Joint Genome Institute"/>
            <person name="Kuo A."/>
            <person name="Zuccaro A."/>
            <person name="Kohler A."/>
            <person name="Nagy L.G."/>
            <person name="Floudas D."/>
            <person name="Copeland A."/>
            <person name="Barry K.W."/>
            <person name="Cichocki N."/>
            <person name="Veneault-Fourrey C."/>
            <person name="LaButti K."/>
            <person name="Lindquist E.A."/>
            <person name="Lipzen A."/>
            <person name="Lundell T."/>
            <person name="Morin E."/>
            <person name="Murat C."/>
            <person name="Sun H."/>
            <person name="Tunlid A."/>
            <person name="Henrissat B."/>
            <person name="Grigoriev I.V."/>
            <person name="Hibbett D.S."/>
            <person name="Martin F."/>
            <person name="Nordberg H.P."/>
            <person name="Cantor M.N."/>
            <person name="Hua S.X."/>
        </authorList>
    </citation>
    <scope>NUCLEOTIDE SEQUENCE [LARGE SCALE GENOMIC DNA]</scope>
    <source>
        <strain evidence="5 6">MAFF 305830</strain>
    </source>
</reference>
<gene>
    <name evidence="5" type="ORF">M408DRAFT_228594</name>
</gene>
<evidence type="ECO:0000259" key="4">
    <source>
        <dbReference type="Pfam" id="PF20147"/>
    </source>
</evidence>
<name>A0A0C2X6K4_SERVB</name>
<dbReference type="OrthoDB" id="2427869at2759"/>
<protein>
    <recommendedName>
        <fullName evidence="4">Crinkler effector protein N-terminal domain-containing protein</fullName>
    </recommendedName>
</protein>
<dbReference type="HOGENOM" id="CLU_2074581_0_0_1"/>
<feature type="domain" description="Crinkler effector protein N-terminal" evidence="4">
    <location>
        <begin position="21"/>
        <end position="118"/>
    </location>
</feature>
<dbReference type="GO" id="GO:0043657">
    <property type="term" value="C:host cell"/>
    <property type="evidence" value="ECO:0007669"/>
    <property type="project" value="UniProtKB-SubCell"/>
</dbReference>
<keyword evidence="6" id="KW-1185">Reference proteome</keyword>
<comment type="subcellular location">
    <subcellularLocation>
        <location evidence="1">Host cell</location>
    </subcellularLocation>
    <subcellularLocation>
        <location evidence="2">Secreted</location>
    </subcellularLocation>
</comment>
<evidence type="ECO:0000256" key="1">
    <source>
        <dbReference type="ARBA" id="ARBA00004340"/>
    </source>
</evidence>
<dbReference type="EMBL" id="KN824319">
    <property type="protein sequence ID" value="KIM24927.1"/>
    <property type="molecule type" value="Genomic_DNA"/>
</dbReference>
<reference evidence="6" key="2">
    <citation type="submission" date="2015-01" db="EMBL/GenBank/DDBJ databases">
        <title>Evolutionary Origins and Diversification of the Mycorrhizal Mutualists.</title>
        <authorList>
            <consortium name="DOE Joint Genome Institute"/>
            <consortium name="Mycorrhizal Genomics Consortium"/>
            <person name="Kohler A."/>
            <person name="Kuo A."/>
            <person name="Nagy L.G."/>
            <person name="Floudas D."/>
            <person name="Copeland A."/>
            <person name="Barry K.W."/>
            <person name="Cichocki N."/>
            <person name="Veneault-Fourrey C."/>
            <person name="LaButti K."/>
            <person name="Lindquist E.A."/>
            <person name="Lipzen A."/>
            <person name="Lundell T."/>
            <person name="Morin E."/>
            <person name="Murat C."/>
            <person name="Riley R."/>
            <person name="Ohm R."/>
            <person name="Sun H."/>
            <person name="Tunlid A."/>
            <person name="Henrissat B."/>
            <person name="Grigoriev I.V."/>
            <person name="Hibbett D.S."/>
            <person name="Martin F."/>
        </authorList>
    </citation>
    <scope>NUCLEOTIDE SEQUENCE [LARGE SCALE GENOMIC DNA]</scope>
    <source>
        <strain evidence="6">MAFF 305830</strain>
    </source>
</reference>
<dbReference type="SUPFAM" id="SSF54236">
    <property type="entry name" value="Ubiquitin-like"/>
    <property type="match status" value="1"/>
</dbReference>
<organism evidence="5 6">
    <name type="scientific">Serendipita vermifera MAFF 305830</name>
    <dbReference type="NCBI Taxonomy" id="933852"/>
    <lineage>
        <taxon>Eukaryota</taxon>
        <taxon>Fungi</taxon>
        <taxon>Dikarya</taxon>
        <taxon>Basidiomycota</taxon>
        <taxon>Agaricomycotina</taxon>
        <taxon>Agaricomycetes</taxon>
        <taxon>Sebacinales</taxon>
        <taxon>Serendipitaceae</taxon>
        <taxon>Serendipita</taxon>
    </lineage>
</organism>
<keyword evidence="3" id="KW-0964">Secreted</keyword>